<dbReference type="OrthoDB" id="371494at2759"/>
<evidence type="ECO:0000256" key="1">
    <source>
        <dbReference type="SAM" id="MobiDB-lite"/>
    </source>
</evidence>
<feature type="chain" id="PRO_5043512075" evidence="2">
    <location>
        <begin position="18"/>
        <end position="651"/>
    </location>
</feature>
<feature type="region of interest" description="Disordered" evidence="1">
    <location>
        <begin position="427"/>
        <end position="524"/>
    </location>
</feature>
<dbReference type="EnsemblMetazoa" id="PPAI007410-RA">
    <property type="protein sequence ID" value="PPAI007410-PA"/>
    <property type="gene ID" value="PPAI007410"/>
</dbReference>
<evidence type="ECO:0000313" key="3">
    <source>
        <dbReference type="EnsemblMetazoa" id="PPAI007410-PA"/>
    </source>
</evidence>
<feature type="region of interest" description="Disordered" evidence="1">
    <location>
        <begin position="173"/>
        <end position="205"/>
    </location>
</feature>
<feature type="compositionally biased region" description="Basic and acidic residues" evidence="1">
    <location>
        <begin position="129"/>
        <end position="138"/>
    </location>
</feature>
<keyword evidence="2" id="KW-0732">Signal</keyword>
<dbReference type="VEuPathDB" id="VectorBase:PPAI007410"/>
<organism evidence="3 4">
    <name type="scientific">Phlebotomus papatasi</name>
    <name type="common">Sandfly</name>
    <dbReference type="NCBI Taxonomy" id="29031"/>
    <lineage>
        <taxon>Eukaryota</taxon>
        <taxon>Metazoa</taxon>
        <taxon>Ecdysozoa</taxon>
        <taxon>Arthropoda</taxon>
        <taxon>Hexapoda</taxon>
        <taxon>Insecta</taxon>
        <taxon>Pterygota</taxon>
        <taxon>Neoptera</taxon>
        <taxon>Endopterygota</taxon>
        <taxon>Diptera</taxon>
        <taxon>Nematocera</taxon>
        <taxon>Psychodoidea</taxon>
        <taxon>Psychodidae</taxon>
        <taxon>Phlebotomus</taxon>
        <taxon>Phlebotomus</taxon>
    </lineage>
</organism>
<feature type="compositionally biased region" description="Basic residues" evidence="1">
    <location>
        <begin position="189"/>
        <end position="205"/>
    </location>
</feature>
<name>A0A1B0DGX6_PHLPP</name>
<dbReference type="RefSeq" id="XP_055709196.1">
    <property type="nucleotide sequence ID" value="XM_055853221.1"/>
</dbReference>
<dbReference type="PANTHER" id="PTHR47771">
    <property type="entry name" value="LD27203P-RELATED"/>
    <property type="match status" value="1"/>
</dbReference>
<protein>
    <submittedName>
        <fullName evidence="3">Uncharacterized protein</fullName>
    </submittedName>
</protein>
<accession>A0A1B0DGX6</accession>
<feature type="compositionally biased region" description="Basic and acidic residues" evidence="1">
    <location>
        <begin position="178"/>
        <end position="188"/>
    </location>
</feature>
<reference evidence="3" key="1">
    <citation type="submission" date="2022-08" db="UniProtKB">
        <authorList>
            <consortium name="EnsemblMetazoa"/>
        </authorList>
    </citation>
    <scope>IDENTIFICATION</scope>
    <source>
        <strain evidence="3">Israel</strain>
    </source>
</reference>
<feature type="compositionally biased region" description="Polar residues" evidence="1">
    <location>
        <begin position="475"/>
        <end position="496"/>
    </location>
</feature>
<sequence>MKFTGLFLLVLSAATIAASVEDGQKQIESADELASAGDLEGSESNVQEDLVPSASHHVDRQWKVKPVKKSLPGGGKRVTVHIVETSSSGPKKSAKGPAKSPKKSQHKNAPNPTIASASTSTSTKKGGSHRIDSHTHSEEVHEIILPAEQELVSRHVEQLAHFPQTKYEIISAADTDSQESRKEEPREKIKIKHHHHHHHHNHVKTVVKKVPVEIPVEKLVHVPVEKLVHVPKPYPVEKLVEKVVHVPVEKIVHVPKPVPVEKIVEKVVHVPVPKIIEKPVPFEKIVEKIVHVPKIIEKEKRVPVEVKVPYPVEKLVHVPKPYPVEKIVEKVVQIPIPKPYPVVKHIHVPVEVKVPVPVHKPVPVPIERKIKVPVKVERKVKVPVPFPVKVEVEKKVPVPYPVKVPVKVYIPQPYPVEKKVEVKVKDYSQPPKDYSQPPKDYTPHYKSTYHRDTYLKDPYPKESYPKESYIKDTSYKPTTSTDYQDQPPSYTYYTTQSDHDQAPYGTEHTYTQYSHPPTQQEQPPEHIYSVESAYPVPPYHSDYQNEYQKQDSFYSNPEARIQPVSLADSATSATDLNQQYTVAVAPPQEATGFQINVPDPSSQADPMAFSASENVPNYDVGYQPMHLLHLHQFDDFHGVSPEATGFSLAHE</sequence>
<evidence type="ECO:0000256" key="2">
    <source>
        <dbReference type="SAM" id="SignalP"/>
    </source>
</evidence>
<feature type="region of interest" description="Disordered" evidence="1">
    <location>
        <begin position="82"/>
        <end position="138"/>
    </location>
</feature>
<dbReference type="EMBL" id="AJVK01060525">
    <property type="status" value="NOT_ANNOTATED_CDS"/>
    <property type="molecule type" value="Genomic_DNA"/>
</dbReference>
<dbReference type="AlphaFoldDB" id="A0A1B0DGX6"/>
<proteinExistence type="predicted"/>
<feature type="signal peptide" evidence="2">
    <location>
        <begin position="1"/>
        <end position="17"/>
    </location>
</feature>
<feature type="region of interest" description="Disordered" evidence="1">
    <location>
        <begin position="29"/>
        <end position="59"/>
    </location>
</feature>
<dbReference type="PANTHER" id="PTHR47771:SF14">
    <property type="entry name" value="RH73259P"/>
    <property type="match status" value="1"/>
</dbReference>
<dbReference type="Proteomes" id="UP000092462">
    <property type="component" value="Unassembled WGS sequence"/>
</dbReference>
<feature type="compositionally biased region" description="Low complexity" evidence="1">
    <location>
        <begin position="86"/>
        <end position="99"/>
    </location>
</feature>
<keyword evidence="4" id="KW-1185">Reference proteome</keyword>
<dbReference type="GeneID" id="129805351"/>
<dbReference type="KEGG" id="ppap:129805351"/>
<feature type="compositionally biased region" description="Low complexity" evidence="1">
    <location>
        <begin position="115"/>
        <end position="125"/>
    </location>
</feature>
<dbReference type="VEuPathDB" id="VectorBase:PPAPM1_004969"/>
<feature type="compositionally biased region" description="Basic and acidic residues" evidence="1">
    <location>
        <begin position="449"/>
        <end position="474"/>
    </location>
</feature>
<evidence type="ECO:0000313" key="4">
    <source>
        <dbReference type="Proteomes" id="UP000092462"/>
    </source>
</evidence>